<accession>A0A075GUD0</accession>
<evidence type="ECO:0000313" key="1">
    <source>
        <dbReference type="EMBL" id="AIF07364.1"/>
    </source>
</evidence>
<proteinExistence type="predicted"/>
<name>A0A075GUD0_9ARCH</name>
<organism evidence="1">
    <name type="scientific">uncultured marine thaumarchaeote KM3_201_H03</name>
    <dbReference type="NCBI Taxonomy" id="1456096"/>
    <lineage>
        <taxon>Archaea</taxon>
        <taxon>Nitrososphaerota</taxon>
        <taxon>environmental samples</taxon>
    </lineage>
</organism>
<reference evidence="1" key="1">
    <citation type="journal article" date="2014" name="Genome Biol. Evol.">
        <title>Pangenome evidence for extensive interdomain horizontal transfer affecting lineage core and shell genes in uncultured planktonic thaumarchaeota and euryarchaeota.</title>
        <authorList>
            <person name="Deschamps P."/>
            <person name="Zivanovic Y."/>
            <person name="Moreira D."/>
            <person name="Rodriguez-Valera F."/>
            <person name="Lopez-Garcia P."/>
        </authorList>
    </citation>
    <scope>NUCLEOTIDE SEQUENCE</scope>
</reference>
<dbReference type="EMBL" id="KF900799">
    <property type="protein sequence ID" value="AIF07364.1"/>
    <property type="molecule type" value="Genomic_DNA"/>
</dbReference>
<sequence>MDIKVHINDIHGSQMAAKINGNFTVDNNEFRFTAIAFGRIGGQNVGAKLSQTTETELKKLGYDVDEVIMKLQQNLLQGDLTLPEGLKKESFVDD</sequence>
<protein>
    <submittedName>
        <fullName evidence="1">Uncharacterized protein</fullName>
    </submittedName>
</protein>
<dbReference type="AlphaFoldDB" id="A0A075GUD0"/>